<name>A0A4E0QTB9_9GAMM</name>
<protein>
    <submittedName>
        <fullName evidence="1">Uncharacterized protein</fullName>
    </submittedName>
</protein>
<proteinExistence type="predicted"/>
<dbReference type="EMBL" id="JSZA02000052">
    <property type="protein sequence ID" value="TGO02990.1"/>
    <property type="molecule type" value="Genomic_DNA"/>
</dbReference>
<sequence>MLNLIRETPSDEIFSRQQWWSAGKYYEASVAWVKCRVGRGNPLWLPAKRSGGTPNPQFSRSWWVSLPLYPPYKNPSYARLA</sequence>
<evidence type="ECO:0000313" key="2">
    <source>
        <dbReference type="Proteomes" id="UP000030428"/>
    </source>
</evidence>
<accession>A0A4E0QTB9</accession>
<comment type="caution">
    <text evidence="1">The sequence shown here is derived from an EMBL/GenBank/DDBJ whole genome shotgun (WGS) entry which is preliminary data.</text>
</comment>
<gene>
    <name evidence="1" type="ORF">PN36_14940</name>
</gene>
<evidence type="ECO:0000313" key="1">
    <source>
        <dbReference type="EMBL" id="TGO02990.1"/>
    </source>
</evidence>
<reference evidence="1 2" key="1">
    <citation type="journal article" date="2016" name="Front. Microbiol.">
        <title>Single-Cell (Meta-)Genomics of a Dimorphic Candidatus Thiomargarita nelsonii Reveals Genomic Plasticity.</title>
        <authorList>
            <person name="Flood B.E."/>
            <person name="Fliss P."/>
            <person name="Jones D.S."/>
            <person name="Dick G.J."/>
            <person name="Jain S."/>
            <person name="Kaster A.K."/>
            <person name="Winkel M."/>
            <person name="Mussmann M."/>
            <person name="Bailey J."/>
        </authorList>
    </citation>
    <scope>NUCLEOTIDE SEQUENCE [LARGE SCALE GENOMIC DNA]</scope>
    <source>
        <strain evidence="1">Hydrate Ridge</strain>
    </source>
</reference>
<dbReference type="AlphaFoldDB" id="A0A4E0QTB9"/>
<dbReference type="Proteomes" id="UP000030428">
    <property type="component" value="Unassembled WGS sequence"/>
</dbReference>
<keyword evidence="2" id="KW-1185">Reference proteome</keyword>
<organism evidence="1 2">
    <name type="scientific">Candidatus Thiomargarita nelsonii</name>
    <dbReference type="NCBI Taxonomy" id="1003181"/>
    <lineage>
        <taxon>Bacteria</taxon>
        <taxon>Pseudomonadati</taxon>
        <taxon>Pseudomonadota</taxon>
        <taxon>Gammaproteobacteria</taxon>
        <taxon>Thiotrichales</taxon>
        <taxon>Thiotrichaceae</taxon>
        <taxon>Thiomargarita</taxon>
    </lineage>
</organism>